<evidence type="ECO:0000313" key="3">
    <source>
        <dbReference type="Proteomes" id="UP001284537"/>
    </source>
</evidence>
<dbReference type="InterPro" id="IPR036515">
    <property type="entry name" value="Transposase_17_sf"/>
</dbReference>
<dbReference type="Pfam" id="PF01797">
    <property type="entry name" value="Y1_Tnp"/>
    <property type="match status" value="1"/>
</dbReference>
<proteinExistence type="predicted"/>
<dbReference type="PANTHER" id="PTHR36966">
    <property type="entry name" value="REP-ASSOCIATED TYROSINE TRANSPOSASE"/>
    <property type="match status" value="1"/>
</dbReference>
<evidence type="ECO:0000313" key="2">
    <source>
        <dbReference type="EMBL" id="MDX8126264.1"/>
    </source>
</evidence>
<organism evidence="2 3">
    <name type="scientific">Methylomonas defluvii</name>
    <dbReference type="NCBI Taxonomy" id="3045149"/>
    <lineage>
        <taxon>Bacteria</taxon>
        <taxon>Pseudomonadati</taxon>
        <taxon>Pseudomonadota</taxon>
        <taxon>Gammaproteobacteria</taxon>
        <taxon>Methylococcales</taxon>
        <taxon>Methylococcaceae</taxon>
        <taxon>Methylomonas</taxon>
    </lineage>
</organism>
<sequence length="143" mass="16601">MQRVALLRQAFQEVKCKRPFDITAAVILPDHLHCLWLLPEGDFDYSTRWQMIKTAFSRRVSASVKKDGAKTIWQPRFFEHCIRDESDFNKHLDYIHYNPVKHGLALSPGEWPHSSFQRFVDAGFYPASWGCTLAADITNLDCE</sequence>
<name>A0ABU4UA87_9GAMM</name>
<feature type="domain" description="Transposase IS200-like" evidence="1">
    <location>
        <begin position="2"/>
        <end position="98"/>
    </location>
</feature>
<dbReference type="Gene3D" id="3.30.70.1290">
    <property type="entry name" value="Transposase IS200-like"/>
    <property type="match status" value="1"/>
</dbReference>
<reference evidence="2 3" key="1">
    <citation type="submission" date="2023-11" db="EMBL/GenBank/DDBJ databases">
        <authorList>
            <person name="Ouyang M.-Y."/>
        </authorList>
    </citation>
    <scope>NUCLEOTIDE SEQUENCE [LARGE SCALE GENOMIC DNA]</scope>
    <source>
        <strain evidence="2 3">OY6</strain>
    </source>
</reference>
<dbReference type="SMART" id="SM01321">
    <property type="entry name" value="Y1_Tnp"/>
    <property type="match status" value="1"/>
</dbReference>
<dbReference type="Proteomes" id="UP001284537">
    <property type="component" value="Unassembled WGS sequence"/>
</dbReference>
<keyword evidence="3" id="KW-1185">Reference proteome</keyword>
<dbReference type="InterPro" id="IPR002686">
    <property type="entry name" value="Transposase_17"/>
</dbReference>
<dbReference type="EMBL" id="JAXARY010000002">
    <property type="protein sequence ID" value="MDX8126264.1"/>
    <property type="molecule type" value="Genomic_DNA"/>
</dbReference>
<comment type="caution">
    <text evidence="2">The sequence shown here is derived from an EMBL/GenBank/DDBJ whole genome shotgun (WGS) entry which is preliminary data.</text>
</comment>
<evidence type="ECO:0000259" key="1">
    <source>
        <dbReference type="SMART" id="SM01321"/>
    </source>
</evidence>
<dbReference type="PANTHER" id="PTHR36966:SF1">
    <property type="entry name" value="REP-ASSOCIATED TYROSINE TRANSPOSASE"/>
    <property type="match status" value="1"/>
</dbReference>
<gene>
    <name evidence="2" type="ORF">QLH52_03155</name>
</gene>
<dbReference type="SUPFAM" id="SSF143422">
    <property type="entry name" value="Transposase IS200-like"/>
    <property type="match status" value="1"/>
</dbReference>
<dbReference type="InterPro" id="IPR052715">
    <property type="entry name" value="RAYT_transposase"/>
</dbReference>
<dbReference type="NCBIfam" id="NF047646">
    <property type="entry name" value="REP_Tyr_transpos"/>
    <property type="match status" value="1"/>
</dbReference>
<protein>
    <submittedName>
        <fullName evidence="2">Transposase</fullName>
    </submittedName>
</protein>
<accession>A0ABU4UA87</accession>